<keyword evidence="1" id="KW-0175">Coiled coil</keyword>
<protein>
    <recommendedName>
        <fullName evidence="2">BAR domain-containing protein</fullName>
    </recommendedName>
</protein>
<feature type="domain" description="BAR" evidence="2">
    <location>
        <begin position="20"/>
        <end position="244"/>
    </location>
</feature>
<dbReference type="InterPro" id="IPR004148">
    <property type="entry name" value="BAR_dom"/>
</dbReference>
<reference evidence="3" key="1">
    <citation type="submission" date="2024-06" db="EMBL/GenBank/DDBJ databases">
        <authorList>
            <person name="Liu X."/>
            <person name="Lenzi L."/>
            <person name="Haldenby T S."/>
            <person name="Uol C."/>
        </authorList>
    </citation>
    <scope>NUCLEOTIDE SEQUENCE</scope>
</reference>
<gene>
    <name evidence="3" type="ORF">CDAUBV1_LOCUS10436</name>
</gene>
<dbReference type="PROSITE" id="PS51021">
    <property type="entry name" value="BAR"/>
    <property type="match status" value="1"/>
</dbReference>
<comment type="caution">
    <text evidence="3">The sequence shown here is derived from an EMBL/GenBank/DDBJ whole genome shotgun (WGS) entry which is preliminary data.</text>
</comment>
<evidence type="ECO:0000313" key="4">
    <source>
        <dbReference type="Proteomes" id="UP001497525"/>
    </source>
</evidence>
<dbReference type="EMBL" id="CAXLJL010000312">
    <property type="protein sequence ID" value="CAL5136379.1"/>
    <property type="molecule type" value="Genomic_DNA"/>
</dbReference>
<evidence type="ECO:0000259" key="2">
    <source>
        <dbReference type="PROSITE" id="PS51021"/>
    </source>
</evidence>
<sequence>MKNFADNANAFFGRALQKTEEAFKTAEKTPLDSNLENLIVQATKRKNWATQLITICRHVVQPNPALRMEDAVLKGFDRTKERTSDTTEFANSMASISNEIGAQTAHGRALEMCARVQEQLGQNEQAMQKAVDQTYIKWLQDYLDGSAKHAQTERDNLEQARLDLDRAKTKLRRTKEGDAKRHAIQDEVNQAQRVFTSQCDTTRQALETCVSEFDQHQTALRKLLQCQLDYHDKCANAIQSVMQE</sequence>
<evidence type="ECO:0000313" key="3">
    <source>
        <dbReference type="EMBL" id="CAL5136379.1"/>
    </source>
</evidence>
<dbReference type="GO" id="GO:0005737">
    <property type="term" value="C:cytoplasm"/>
    <property type="evidence" value="ECO:0007669"/>
    <property type="project" value="InterPro"/>
</dbReference>
<proteinExistence type="predicted"/>
<feature type="coiled-coil region" evidence="1">
    <location>
        <begin position="147"/>
        <end position="177"/>
    </location>
</feature>
<dbReference type="SUPFAM" id="SSF103657">
    <property type="entry name" value="BAR/IMD domain-like"/>
    <property type="match status" value="1"/>
</dbReference>
<evidence type="ECO:0000256" key="1">
    <source>
        <dbReference type="SAM" id="Coils"/>
    </source>
</evidence>
<dbReference type="Gene3D" id="1.20.1270.60">
    <property type="entry name" value="Arfaptin homology (AH) domain/BAR domain"/>
    <property type="match status" value="1"/>
</dbReference>
<organism evidence="3 4">
    <name type="scientific">Calicophoron daubneyi</name>
    <name type="common">Rumen fluke</name>
    <name type="synonym">Paramphistomum daubneyi</name>
    <dbReference type="NCBI Taxonomy" id="300641"/>
    <lineage>
        <taxon>Eukaryota</taxon>
        <taxon>Metazoa</taxon>
        <taxon>Spiralia</taxon>
        <taxon>Lophotrochozoa</taxon>
        <taxon>Platyhelminthes</taxon>
        <taxon>Trematoda</taxon>
        <taxon>Digenea</taxon>
        <taxon>Plagiorchiida</taxon>
        <taxon>Pronocephalata</taxon>
        <taxon>Paramphistomoidea</taxon>
        <taxon>Paramphistomidae</taxon>
        <taxon>Calicophoron</taxon>
    </lineage>
</organism>
<dbReference type="InterPro" id="IPR027267">
    <property type="entry name" value="AH/BAR_dom_sf"/>
</dbReference>
<name>A0AAV2TJL7_CALDB</name>
<dbReference type="AlphaFoldDB" id="A0AAV2TJL7"/>
<dbReference type="SMART" id="SM00721">
    <property type="entry name" value="BAR"/>
    <property type="match status" value="1"/>
</dbReference>
<dbReference type="Proteomes" id="UP001497525">
    <property type="component" value="Unassembled WGS sequence"/>
</dbReference>
<dbReference type="Pfam" id="PF03114">
    <property type="entry name" value="BAR"/>
    <property type="match status" value="1"/>
</dbReference>
<accession>A0AAV2TJL7</accession>